<name>A0ABR0P0U1_GOSAR</name>
<evidence type="ECO:0000313" key="1">
    <source>
        <dbReference type="EMBL" id="KAK5812062.1"/>
    </source>
</evidence>
<reference evidence="1 2" key="1">
    <citation type="submission" date="2023-03" db="EMBL/GenBank/DDBJ databases">
        <title>WGS of Gossypium arboreum.</title>
        <authorList>
            <person name="Yu D."/>
        </authorList>
    </citation>
    <scope>NUCLEOTIDE SEQUENCE [LARGE SCALE GENOMIC DNA]</scope>
    <source>
        <tissue evidence="1">Leaf</tissue>
    </source>
</reference>
<dbReference type="EMBL" id="JARKNE010000008">
    <property type="protein sequence ID" value="KAK5812062.1"/>
    <property type="molecule type" value="Genomic_DNA"/>
</dbReference>
<dbReference type="Proteomes" id="UP001358586">
    <property type="component" value="Chromosome 8"/>
</dbReference>
<organism evidence="1 2">
    <name type="scientific">Gossypium arboreum</name>
    <name type="common">Tree cotton</name>
    <name type="synonym">Gossypium nanking</name>
    <dbReference type="NCBI Taxonomy" id="29729"/>
    <lineage>
        <taxon>Eukaryota</taxon>
        <taxon>Viridiplantae</taxon>
        <taxon>Streptophyta</taxon>
        <taxon>Embryophyta</taxon>
        <taxon>Tracheophyta</taxon>
        <taxon>Spermatophyta</taxon>
        <taxon>Magnoliopsida</taxon>
        <taxon>eudicotyledons</taxon>
        <taxon>Gunneridae</taxon>
        <taxon>Pentapetalae</taxon>
        <taxon>rosids</taxon>
        <taxon>malvids</taxon>
        <taxon>Malvales</taxon>
        <taxon>Malvaceae</taxon>
        <taxon>Malvoideae</taxon>
        <taxon>Gossypium</taxon>
    </lineage>
</organism>
<keyword evidence="2" id="KW-1185">Reference proteome</keyword>
<gene>
    <name evidence="1" type="ORF">PVK06_027459</name>
</gene>
<accession>A0ABR0P0U1</accession>
<evidence type="ECO:0000313" key="2">
    <source>
        <dbReference type="Proteomes" id="UP001358586"/>
    </source>
</evidence>
<sequence>MIVSQQEVFATMHREGVTIQVPRVNELPANEELREVDKGKSIMDEEAKKISLIEEHLKANERLDTFKPVKVESLCLVPDVVVPQKFKVPGFEKFNGSSCPITHITMYCGKMVPYSKGWKLLMHIFQDNLTGSTA</sequence>
<proteinExistence type="predicted"/>
<protein>
    <submittedName>
        <fullName evidence="1">Uncharacterized protein</fullName>
    </submittedName>
</protein>
<comment type="caution">
    <text evidence="1">The sequence shown here is derived from an EMBL/GenBank/DDBJ whole genome shotgun (WGS) entry which is preliminary data.</text>
</comment>